<protein>
    <submittedName>
        <fullName evidence="1">Uncharacterized protein</fullName>
    </submittedName>
</protein>
<dbReference type="AlphaFoldDB" id="A0A1E1LYH0"/>
<proteinExistence type="predicted"/>
<keyword evidence="2" id="KW-1185">Reference proteome</keyword>
<accession>A0A1E1LYH0</accession>
<dbReference type="Proteomes" id="UP000177625">
    <property type="component" value="Unassembled WGS sequence"/>
</dbReference>
<evidence type="ECO:0000313" key="2">
    <source>
        <dbReference type="Proteomes" id="UP000177625"/>
    </source>
</evidence>
<sequence>MNETHDHGSSVLSSKRIWSNPATDTFYLSRHSFFVLSSMNHAGYSFHNFRRIKTIGVDEFDIRTLGLLHLFLNRFKGATAIVPIGADSAHQSMQGAMTAYQRSEHFWMRF</sequence>
<gene>
    <name evidence="1" type="ORF">RSE6_01705</name>
</gene>
<evidence type="ECO:0000313" key="1">
    <source>
        <dbReference type="EMBL" id="CZT41896.1"/>
    </source>
</evidence>
<organism evidence="1 2">
    <name type="scientific">Rhynchosporium secalis</name>
    <name type="common">Barley scald fungus</name>
    <dbReference type="NCBI Taxonomy" id="38038"/>
    <lineage>
        <taxon>Eukaryota</taxon>
        <taxon>Fungi</taxon>
        <taxon>Dikarya</taxon>
        <taxon>Ascomycota</taxon>
        <taxon>Pezizomycotina</taxon>
        <taxon>Leotiomycetes</taxon>
        <taxon>Helotiales</taxon>
        <taxon>Ploettnerulaceae</taxon>
        <taxon>Rhynchosporium</taxon>
    </lineage>
</organism>
<dbReference type="EMBL" id="FJVC01000059">
    <property type="protein sequence ID" value="CZT41896.1"/>
    <property type="molecule type" value="Genomic_DNA"/>
</dbReference>
<name>A0A1E1LYH0_RHYSE</name>
<reference evidence="2" key="1">
    <citation type="submission" date="2016-03" db="EMBL/GenBank/DDBJ databases">
        <authorList>
            <person name="Guldener U."/>
        </authorList>
    </citation>
    <scope>NUCLEOTIDE SEQUENCE [LARGE SCALE GENOMIC DNA]</scope>
</reference>